<keyword evidence="1" id="KW-1133">Transmembrane helix</keyword>
<dbReference type="Gene3D" id="3.20.20.80">
    <property type="entry name" value="Glycosidases"/>
    <property type="match status" value="1"/>
</dbReference>
<keyword evidence="5" id="KW-1185">Reference proteome</keyword>
<dbReference type="InterPro" id="IPR031728">
    <property type="entry name" value="GlcAase_C"/>
</dbReference>
<dbReference type="VEuPathDB" id="FungiDB:BD410DRAFT_860283"/>
<keyword evidence="2" id="KW-0732">Signal</keyword>
<name>A0A4Y7Q6F2_9AGAM</name>
<dbReference type="InterPro" id="IPR013780">
    <property type="entry name" value="Glyco_hydro_b"/>
</dbReference>
<dbReference type="OrthoDB" id="2796951at2759"/>
<reference evidence="4 5" key="1">
    <citation type="submission" date="2018-06" db="EMBL/GenBank/DDBJ databases">
        <title>A transcriptomic atlas of mushroom development highlights an independent origin of complex multicellularity.</title>
        <authorList>
            <consortium name="DOE Joint Genome Institute"/>
            <person name="Krizsan K."/>
            <person name="Almasi E."/>
            <person name="Merenyi Z."/>
            <person name="Sahu N."/>
            <person name="Viragh M."/>
            <person name="Koszo T."/>
            <person name="Mondo S."/>
            <person name="Kiss B."/>
            <person name="Balint B."/>
            <person name="Kues U."/>
            <person name="Barry K."/>
            <person name="Hegedus J.C."/>
            <person name="Henrissat B."/>
            <person name="Johnson J."/>
            <person name="Lipzen A."/>
            <person name="Ohm R."/>
            <person name="Nagy I."/>
            <person name="Pangilinan J."/>
            <person name="Yan J."/>
            <person name="Xiong Y."/>
            <person name="Grigoriev I.V."/>
            <person name="Hibbett D.S."/>
            <person name="Nagy L.G."/>
        </authorList>
    </citation>
    <scope>NUCLEOTIDE SEQUENCE [LARGE SCALE GENOMIC DNA]</scope>
    <source>
        <strain evidence="4 5">SZMC22713</strain>
    </source>
</reference>
<evidence type="ECO:0000259" key="3">
    <source>
        <dbReference type="Pfam" id="PF16862"/>
    </source>
</evidence>
<dbReference type="PANTHER" id="PTHR36183">
    <property type="entry name" value="BETA-GLUCURONIDASE"/>
    <property type="match status" value="1"/>
</dbReference>
<dbReference type="STRING" id="50990.A0A4Y7Q6F2"/>
<evidence type="ECO:0000313" key="5">
    <source>
        <dbReference type="Proteomes" id="UP000294933"/>
    </source>
</evidence>
<evidence type="ECO:0000256" key="1">
    <source>
        <dbReference type="SAM" id="Phobius"/>
    </source>
</evidence>
<keyword evidence="1" id="KW-0812">Transmembrane</keyword>
<dbReference type="InterPro" id="IPR052974">
    <property type="entry name" value="GH79_Enzymes"/>
</dbReference>
<dbReference type="Pfam" id="PF16862">
    <property type="entry name" value="Glyco_hydro_79C"/>
    <property type="match status" value="1"/>
</dbReference>
<sequence>MPSLSFLSLLASISLCASGVAAGVTTYGTTELAAAAKPSPTLCVGAVPCDLNVLQPMANPQQPASQAVPVQLYSGGMNGLSIPVAGSFLGFSIEMSVANRIIGNDGNKLIPTFLNLMSTITSRAGKAVLRVGGNSQESASVVPAGLPNGTAVYKVPNPNPAIKQITPTLLISPSLVYAMGNISSLLPIEWFIGLPFNDTNNPRRELAEIAQKVLGKNLIGMQLGNEPDLYSGNGIRTNAYQPSDFTADFGTFLQDYKNDSGVPNTNIFVAPSVCCGGSGNGWTPEQVFDTGFLTDYGSNLAYISVEHYPANNCNESGQVVDPNFVMSSIYLNHGAVSFLNQPYVNTAQIAVSMGKPLIMFETNTASCGGFSGLSDSFAATMWGIDYSLNMAYTNFSNALFHVGGESDYYNPFTPPPTNQTEFRHWTIGSTFYTALVIAEAFGSSGNARVVDLFLNSASIYTPGYAIYENGTPERVVLINYLTDPSGASNYTAYISVGGNGTNTPGATPSSVQVKYLLSPSATEKFNISWAGQTFGGPFASDGRLLGNDQIYTFPCDTNNNFCAVTVPAPGVALVFLSSNAFKESAPTTTQVFSTSTTGTTRPAITVTIPQAVLATSNGRGGGNWLGLGSTSPGSSKSLNSSSRMRVSVLLLVCFASAALFGSALIIR</sequence>
<dbReference type="PANTHER" id="PTHR36183:SF2">
    <property type="entry name" value="BETA-GLUCURONIDASE C-TERMINAL DOMAIN-CONTAINING PROTEIN"/>
    <property type="match status" value="1"/>
</dbReference>
<dbReference type="InterPro" id="IPR017853">
    <property type="entry name" value="GH"/>
</dbReference>
<feature type="chain" id="PRO_5021224971" description="Beta-glucuronidase C-terminal domain-containing protein" evidence="2">
    <location>
        <begin position="23"/>
        <end position="667"/>
    </location>
</feature>
<dbReference type="Proteomes" id="UP000294933">
    <property type="component" value="Unassembled WGS sequence"/>
</dbReference>
<evidence type="ECO:0000256" key="2">
    <source>
        <dbReference type="SAM" id="SignalP"/>
    </source>
</evidence>
<gene>
    <name evidence="4" type="ORF">BD410DRAFT_860283</name>
</gene>
<protein>
    <recommendedName>
        <fullName evidence="3">Beta-glucuronidase C-terminal domain-containing protein</fullName>
    </recommendedName>
</protein>
<dbReference type="SUPFAM" id="SSF51445">
    <property type="entry name" value="(Trans)glycosidases"/>
    <property type="match status" value="1"/>
</dbReference>
<proteinExistence type="predicted"/>
<organism evidence="4 5">
    <name type="scientific">Rickenella mellea</name>
    <dbReference type="NCBI Taxonomy" id="50990"/>
    <lineage>
        <taxon>Eukaryota</taxon>
        <taxon>Fungi</taxon>
        <taxon>Dikarya</taxon>
        <taxon>Basidiomycota</taxon>
        <taxon>Agaricomycotina</taxon>
        <taxon>Agaricomycetes</taxon>
        <taxon>Hymenochaetales</taxon>
        <taxon>Rickenellaceae</taxon>
        <taxon>Rickenella</taxon>
    </lineage>
</organism>
<accession>A0A4Y7Q6F2</accession>
<dbReference type="EMBL" id="ML170173">
    <property type="protein sequence ID" value="TDL22798.1"/>
    <property type="molecule type" value="Genomic_DNA"/>
</dbReference>
<keyword evidence="1" id="KW-0472">Membrane</keyword>
<dbReference type="Gene3D" id="2.60.40.1180">
    <property type="entry name" value="Golgi alpha-mannosidase II"/>
    <property type="match status" value="1"/>
</dbReference>
<feature type="signal peptide" evidence="2">
    <location>
        <begin position="1"/>
        <end position="22"/>
    </location>
</feature>
<feature type="transmembrane region" description="Helical" evidence="1">
    <location>
        <begin position="646"/>
        <end position="666"/>
    </location>
</feature>
<evidence type="ECO:0000313" key="4">
    <source>
        <dbReference type="EMBL" id="TDL22798.1"/>
    </source>
</evidence>
<dbReference type="AlphaFoldDB" id="A0A4Y7Q6F2"/>
<feature type="domain" description="Beta-glucuronidase C-terminal" evidence="3">
    <location>
        <begin position="463"/>
        <end position="573"/>
    </location>
</feature>